<dbReference type="InterPro" id="IPR014729">
    <property type="entry name" value="Rossmann-like_a/b/a_fold"/>
</dbReference>
<dbReference type="SUPFAM" id="SSF52374">
    <property type="entry name" value="Nucleotidylyl transferase"/>
    <property type="match status" value="1"/>
</dbReference>
<evidence type="ECO:0000256" key="2">
    <source>
        <dbReference type="ARBA" id="ARBA00022741"/>
    </source>
</evidence>
<dbReference type="Gene3D" id="3.40.50.620">
    <property type="entry name" value="HUPs"/>
    <property type="match status" value="1"/>
</dbReference>
<comment type="subunit">
    <text evidence="8">Homodimer.</text>
</comment>
<dbReference type="InterPro" id="IPR024088">
    <property type="entry name" value="Tyr-tRNA-ligase_bac-type"/>
</dbReference>
<dbReference type="InterPro" id="IPR002307">
    <property type="entry name" value="Tyr-tRNA-ligase"/>
</dbReference>
<keyword evidence="4 9" id="KW-0694">RNA-binding</keyword>
<sequence length="419" mass="47233">MDLLQDLQWRGIVYQQTDEEGIKEVLDKEKISLYCGVDPTADSMHIGHLLPFLTLRRFQQAGHRPIVLVGGATGLIGDPSGKSEERKLQTLEQVQVNVDGIKGQLNRLFKFEGENGAVMVNNYDWAGSMDIVTFLRDFGKHVGVNYMLAKDTISSRLETGISFTEFTYTILQAMDFYYLHKNHECRMQIGGSDQWGNITTGLELIRKMSPEGSKAFGLTIPLVTKADGTKFGKTEGGAVWLDSEKTSPYEFYQFWINTSDADVVKYLKFFTFLSKEEIEELEKAVQEEPHLRKAQKALGEEMTRLIHGEDALQQAIRISSALFSGDIQSLTGSEIKQGFKDVPSFTYEQGSSLNIVELLVNAGIVQSKRQAREDVTNGAISVNGIRVSELEYTLDDKDRIDGEFTVIRRGKKKYFLIKY</sequence>
<evidence type="ECO:0000313" key="12">
    <source>
        <dbReference type="Proteomes" id="UP001589738"/>
    </source>
</evidence>
<dbReference type="RefSeq" id="WP_377057542.1">
    <property type="nucleotide sequence ID" value="NZ_JBHLUU010000015.1"/>
</dbReference>
<dbReference type="Gene3D" id="3.10.290.10">
    <property type="entry name" value="RNA-binding S4 domain"/>
    <property type="match status" value="1"/>
</dbReference>
<dbReference type="CDD" id="cd00165">
    <property type="entry name" value="S4"/>
    <property type="match status" value="1"/>
</dbReference>
<keyword evidence="1 8" id="KW-0436">Ligase</keyword>
<evidence type="ECO:0000259" key="10">
    <source>
        <dbReference type="SMART" id="SM00363"/>
    </source>
</evidence>
<keyword evidence="12" id="KW-1185">Reference proteome</keyword>
<evidence type="ECO:0000256" key="5">
    <source>
        <dbReference type="ARBA" id="ARBA00022917"/>
    </source>
</evidence>
<dbReference type="EC" id="6.1.1.1" evidence="8"/>
<comment type="function">
    <text evidence="8">Catalyzes the attachment of tyrosine to tRNA(Tyr) in a two-step reaction: tyrosine is first activated by ATP to form Tyr-AMP and then transferred to the acceptor end of tRNA(Tyr).</text>
</comment>
<dbReference type="InterPro" id="IPR054608">
    <property type="entry name" value="SYY-like_C"/>
</dbReference>
<evidence type="ECO:0000256" key="8">
    <source>
        <dbReference type="HAMAP-Rule" id="MF_02006"/>
    </source>
</evidence>
<name>A0ABV6KQQ1_9BACI</name>
<feature type="binding site" evidence="8">
    <location>
        <position position="172"/>
    </location>
    <ligand>
        <name>L-tyrosine</name>
        <dbReference type="ChEBI" id="CHEBI:58315"/>
    </ligand>
</feature>
<comment type="catalytic activity">
    <reaction evidence="7 8">
        <text>tRNA(Tyr) + L-tyrosine + ATP = L-tyrosyl-tRNA(Tyr) + AMP + diphosphate + H(+)</text>
        <dbReference type="Rhea" id="RHEA:10220"/>
        <dbReference type="Rhea" id="RHEA-COMP:9706"/>
        <dbReference type="Rhea" id="RHEA-COMP:9707"/>
        <dbReference type="ChEBI" id="CHEBI:15378"/>
        <dbReference type="ChEBI" id="CHEBI:30616"/>
        <dbReference type="ChEBI" id="CHEBI:33019"/>
        <dbReference type="ChEBI" id="CHEBI:58315"/>
        <dbReference type="ChEBI" id="CHEBI:78442"/>
        <dbReference type="ChEBI" id="CHEBI:78536"/>
        <dbReference type="ChEBI" id="CHEBI:456215"/>
        <dbReference type="EC" id="6.1.1.1"/>
    </reaction>
</comment>
<dbReference type="PANTHER" id="PTHR11766:SF0">
    <property type="entry name" value="TYROSINE--TRNA LIGASE, MITOCHONDRIAL"/>
    <property type="match status" value="1"/>
</dbReference>
<gene>
    <name evidence="8 11" type="primary">tyrS</name>
    <name evidence="11" type="ORF">ACFFHF_02355</name>
</gene>
<keyword evidence="8" id="KW-0963">Cytoplasm</keyword>
<dbReference type="PROSITE" id="PS00178">
    <property type="entry name" value="AA_TRNA_LIGASE_I"/>
    <property type="match status" value="1"/>
</dbReference>
<evidence type="ECO:0000256" key="6">
    <source>
        <dbReference type="ARBA" id="ARBA00023146"/>
    </source>
</evidence>
<dbReference type="GO" id="GO:0004831">
    <property type="term" value="F:tyrosine-tRNA ligase activity"/>
    <property type="evidence" value="ECO:0007669"/>
    <property type="project" value="UniProtKB-EC"/>
</dbReference>
<dbReference type="CDD" id="cd00395">
    <property type="entry name" value="Tyr_Trp_RS_core"/>
    <property type="match status" value="1"/>
</dbReference>
<evidence type="ECO:0000313" key="11">
    <source>
        <dbReference type="EMBL" id="MFC0474136.1"/>
    </source>
</evidence>
<feature type="short sequence motif" description="'HIGH' region" evidence="8">
    <location>
        <begin position="39"/>
        <end position="48"/>
    </location>
</feature>
<dbReference type="NCBIfam" id="TIGR00234">
    <property type="entry name" value="tyrS"/>
    <property type="match status" value="1"/>
</dbReference>
<dbReference type="PANTHER" id="PTHR11766">
    <property type="entry name" value="TYROSYL-TRNA SYNTHETASE"/>
    <property type="match status" value="1"/>
</dbReference>
<feature type="binding site" evidence="8">
    <location>
        <position position="34"/>
    </location>
    <ligand>
        <name>L-tyrosine</name>
        <dbReference type="ChEBI" id="CHEBI:58315"/>
    </ligand>
</feature>
<proteinExistence type="inferred from homology"/>
<dbReference type="Pfam" id="PF22421">
    <property type="entry name" value="SYY_C-terminal"/>
    <property type="match status" value="1"/>
</dbReference>
<dbReference type="Gene3D" id="1.10.240.10">
    <property type="entry name" value="Tyrosyl-Transfer RNA Synthetase"/>
    <property type="match status" value="1"/>
</dbReference>
<feature type="binding site" evidence="8">
    <location>
        <position position="168"/>
    </location>
    <ligand>
        <name>L-tyrosine</name>
        <dbReference type="ChEBI" id="CHEBI:58315"/>
    </ligand>
</feature>
<dbReference type="PROSITE" id="PS50889">
    <property type="entry name" value="S4"/>
    <property type="match status" value="1"/>
</dbReference>
<comment type="caution">
    <text evidence="11">The sequence shown here is derived from an EMBL/GenBank/DDBJ whole genome shotgun (WGS) entry which is preliminary data.</text>
</comment>
<dbReference type="Proteomes" id="UP001589738">
    <property type="component" value="Unassembled WGS sequence"/>
</dbReference>
<feature type="binding site" evidence="8">
    <location>
        <position position="233"/>
    </location>
    <ligand>
        <name>ATP</name>
        <dbReference type="ChEBI" id="CHEBI:30616"/>
    </ligand>
</feature>
<keyword evidence="3 8" id="KW-0067">ATP-binding</keyword>
<feature type="domain" description="RNA-binding S4" evidence="10">
    <location>
        <begin position="353"/>
        <end position="415"/>
    </location>
</feature>
<dbReference type="InterPro" id="IPR036986">
    <property type="entry name" value="S4_RNA-bd_sf"/>
</dbReference>
<evidence type="ECO:0000256" key="3">
    <source>
        <dbReference type="ARBA" id="ARBA00022840"/>
    </source>
</evidence>
<dbReference type="InterPro" id="IPR002305">
    <property type="entry name" value="aa-tRNA-synth_Ic"/>
</dbReference>
<dbReference type="InterPro" id="IPR002942">
    <property type="entry name" value="S4_RNA-bd"/>
</dbReference>
<reference evidence="11 12" key="1">
    <citation type="submission" date="2024-09" db="EMBL/GenBank/DDBJ databases">
        <authorList>
            <person name="Sun Q."/>
            <person name="Mori K."/>
        </authorList>
    </citation>
    <scope>NUCLEOTIDE SEQUENCE [LARGE SCALE GENOMIC DNA]</scope>
    <source>
        <strain evidence="11 12">CGMCC 1.9126</strain>
    </source>
</reference>
<protein>
    <recommendedName>
        <fullName evidence="8">Tyrosine--tRNA ligase</fullName>
        <ecNumber evidence="8">6.1.1.1</ecNumber>
    </recommendedName>
    <alternativeName>
        <fullName evidence="8">Tyrosyl-tRNA synthetase</fullName>
        <shortName evidence="8">TyrRS</shortName>
    </alternativeName>
</protein>
<accession>A0ABV6KQQ1</accession>
<evidence type="ECO:0000256" key="9">
    <source>
        <dbReference type="PROSITE-ProRule" id="PRU00182"/>
    </source>
</evidence>
<dbReference type="PRINTS" id="PR01040">
    <property type="entry name" value="TRNASYNTHTYR"/>
</dbReference>
<dbReference type="HAMAP" id="MF_02006">
    <property type="entry name" value="Tyr_tRNA_synth_type1"/>
    <property type="match status" value="1"/>
</dbReference>
<feature type="short sequence motif" description="'KMSKS' region" evidence="8">
    <location>
        <begin position="230"/>
        <end position="234"/>
    </location>
</feature>
<dbReference type="InterPro" id="IPR001412">
    <property type="entry name" value="aa-tRNA-synth_I_CS"/>
</dbReference>
<keyword evidence="6 8" id="KW-0030">Aminoacyl-tRNA synthetase</keyword>
<keyword evidence="5 8" id="KW-0648">Protein biosynthesis</keyword>
<dbReference type="InterPro" id="IPR024107">
    <property type="entry name" value="Tyr-tRNA-ligase_bac_1"/>
</dbReference>
<evidence type="ECO:0000256" key="7">
    <source>
        <dbReference type="ARBA" id="ARBA00048248"/>
    </source>
</evidence>
<evidence type="ECO:0000256" key="4">
    <source>
        <dbReference type="ARBA" id="ARBA00022884"/>
    </source>
</evidence>
<comment type="similarity">
    <text evidence="8">Belongs to the class-I aminoacyl-tRNA synthetase family. TyrS type 1 subfamily.</text>
</comment>
<dbReference type="Pfam" id="PF00579">
    <property type="entry name" value="tRNA-synt_1b"/>
    <property type="match status" value="1"/>
</dbReference>
<organism evidence="11 12">
    <name type="scientific">Robertmurraya beringensis</name>
    <dbReference type="NCBI Taxonomy" id="641660"/>
    <lineage>
        <taxon>Bacteria</taxon>
        <taxon>Bacillati</taxon>
        <taxon>Bacillota</taxon>
        <taxon>Bacilli</taxon>
        <taxon>Bacillales</taxon>
        <taxon>Bacillaceae</taxon>
        <taxon>Robertmurraya</taxon>
    </lineage>
</organism>
<dbReference type="SUPFAM" id="SSF55174">
    <property type="entry name" value="Alpha-L RNA-binding motif"/>
    <property type="match status" value="1"/>
</dbReference>
<evidence type="ECO:0000256" key="1">
    <source>
        <dbReference type="ARBA" id="ARBA00022598"/>
    </source>
</evidence>
<comment type="subcellular location">
    <subcellularLocation>
        <location evidence="8">Cytoplasm</location>
    </subcellularLocation>
</comment>
<dbReference type="EMBL" id="JBHLUU010000015">
    <property type="protein sequence ID" value="MFC0474136.1"/>
    <property type="molecule type" value="Genomic_DNA"/>
</dbReference>
<dbReference type="SMART" id="SM00363">
    <property type="entry name" value="S4"/>
    <property type="match status" value="1"/>
</dbReference>
<keyword evidence="2 8" id="KW-0547">Nucleotide-binding</keyword>